<dbReference type="AlphaFoldDB" id="A0A263DAL3"/>
<feature type="transmembrane region" description="Helical" evidence="2">
    <location>
        <begin position="147"/>
        <end position="165"/>
    </location>
</feature>
<feature type="region of interest" description="Disordered" evidence="1">
    <location>
        <begin position="27"/>
        <end position="111"/>
    </location>
</feature>
<feature type="compositionally biased region" description="Basic and acidic residues" evidence="1">
    <location>
        <begin position="62"/>
        <end position="74"/>
    </location>
</feature>
<sequence length="183" mass="19082">MSRLDDHGDHGGQDDVDATFEQIVAGLRAQGVGGDGGVADLVERPERPERRERSGDTGGRTDAGERDTLPERTEPSTPPAANWRTGGAEWDSTVLGGDPADDDEHYVPPEPPPLPRPRKGAFVVLLFFVVGLLLLIAPGVIGLSSSVGLPLGMLALASGITLLLLRVKQGPPDGADPDSGAQV</sequence>
<dbReference type="EMBL" id="NKYE01000002">
    <property type="protein sequence ID" value="OZM74536.1"/>
    <property type="molecule type" value="Genomic_DNA"/>
</dbReference>
<accession>A0A263DAL3</accession>
<evidence type="ECO:0000313" key="4">
    <source>
        <dbReference type="Proteomes" id="UP000242444"/>
    </source>
</evidence>
<keyword evidence="2" id="KW-1133">Transmembrane helix</keyword>
<feature type="compositionally biased region" description="Basic and acidic residues" evidence="1">
    <location>
        <begin position="41"/>
        <end position="55"/>
    </location>
</feature>
<dbReference type="RefSeq" id="WP_094861435.1">
    <property type="nucleotide sequence ID" value="NZ_NKYE01000002.1"/>
</dbReference>
<proteinExistence type="predicted"/>
<name>A0A263DAL3_9PSEU</name>
<reference evidence="3 4" key="1">
    <citation type="submission" date="2017-07" db="EMBL/GenBank/DDBJ databases">
        <title>Amycolatopsis antarcticus sp. nov., isolated from the surface of an Antarcticus brown macroalga.</title>
        <authorList>
            <person name="Wang J."/>
            <person name="Leiva S."/>
            <person name="Huang J."/>
            <person name="Huang Y."/>
        </authorList>
    </citation>
    <scope>NUCLEOTIDE SEQUENCE [LARGE SCALE GENOMIC DNA]</scope>
    <source>
        <strain evidence="3 4">AU-G6</strain>
    </source>
</reference>
<keyword evidence="4" id="KW-1185">Reference proteome</keyword>
<evidence type="ECO:0008006" key="5">
    <source>
        <dbReference type="Google" id="ProtNLM"/>
    </source>
</evidence>
<protein>
    <recommendedName>
        <fullName evidence="5">DUF308 domain-containing protein</fullName>
    </recommendedName>
</protein>
<organism evidence="3 4">
    <name type="scientific">Amycolatopsis antarctica</name>
    <dbReference type="NCBI Taxonomy" id="1854586"/>
    <lineage>
        <taxon>Bacteria</taxon>
        <taxon>Bacillati</taxon>
        <taxon>Actinomycetota</taxon>
        <taxon>Actinomycetes</taxon>
        <taxon>Pseudonocardiales</taxon>
        <taxon>Pseudonocardiaceae</taxon>
        <taxon>Amycolatopsis</taxon>
    </lineage>
</organism>
<keyword evidence="2" id="KW-0472">Membrane</keyword>
<comment type="caution">
    <text evidence="3">The sequence shown here is derived from an EMBL/GenBank/DDBJ whole genome shotgun (WGS) entry which is preliminary data.</text>
</comment>
<dbReference type="OrthoDB" id="5193869at2"/>
<evidence type="ECO:0000313" key="3">
    <source>
        <dbReference type="EMBL" id="OZM74536.1"/>
    </source>
</evidence>
<dbReference type="Proteomes" id="UP000242444">
    <property type="component" value="Unassembled WGS sequence"/>
</dbReference>
<dbReference type="InParanoid" id="A0A263DAL3"/>
<feature type="transmembrane region" description="Helical" evidence="2">
    <location>
        <begin position="121"/>
        <end position="141"/>
    </location>
</feature>
<evidence type="ECO:0000256" key="2">
    <source>
        <dbReference type="SAM" id="Phobius"/>
    </source>
</evidence>
<gene>
    <name evidence="3" type="ORF">CFN78_05335</name>
</gene>
<evidence type="ECO:0000256" key="1">
    <source>
        <dbReference type="SAM" id="MobiDB-lite"/>
    </source>
</evidence>
<keyword evidence="2" id="KW-0812">Transmembrane</keyword>